<name>A0A4Y8L5J9_9BACT</name>
<keyword evidence="1" id="KW-1133">Transmembrane helix</keyword>
<dbReference type="AlphaFoldDB" id="A0A4Y8L5J9"/>
<reference evidence="2 3" key="1">
    <citation type="submission" date="2019-03" db="EMBL/GenBank/DDBJ databases">
        <title>San Antonio Military Medical Center submission to MRSN (WRAIR), pending publication.</title>
        <authorList>
            <person name="Blyth D.M."/>
            <person name="Mccarthy S.L."/>
            <person name="Schall S.E."/>
            <person name="Stam J.A."/>
            <person name="Ong A.C."/>
            <person name="Mcgann P.T."/>
        </authorList>
    </citation>
    <scope>NUCLEOTIDE SEQUENCE [LARGE SCALE GENOMIC DNA]</scope>
    <source>
        <strain evidence="2 3">MRSN571793</strain>
    </source>
</reference>
<keyword evidence="1" id="KW-0812">Transmembrane</keyword>
<feature type="transmembrane region" description="Helical" evidence="1">
    <location>
        <begin position="76"/>
        <end position="95"/>
    </location>
</feature>
<gene>
    <name evidence="2" type="ORF">E2605_04690</name>
</gene>
<organism evidence="2 3">
    <name type="scientific">Dysgonomonas capnocytophagoides</name>
    <dbReference type="NCBI Taxonomy" id="45254"/>
    <lineage>
        <taxon>Bacteria</taxon>
        <taxon>Pseudomonadati</taxon>
        <taxon>Bacteroidota</taxon>
        <taxon>Bacteroidia</taxon>
        <taxon>Bacteroidales</taxon>
        <taxon>Dysgonomonadaceae</taxon>
        <taxon>Dysgonomonas</taxon>
    </lineage>
</organism>
<keyword evidence="1" id="KW-0472">Membrane</keyword>
<proteinExistence type="predicted"/>
<comment type="caution">
    <text evidence="2">The sequence shown here is derived from an EMBL/GenBank/DDBJ whole genome shotgun (WGS) entry which is preliminary data.</text>
</comment>
<dbReference type="RefSeq" id="WP_026626545.1">
    <property type="nucleotide sequence ID" value="NZ_AP028867.1"/>
</dbReference>
<dbReference type="EMBL" id="SOML01000002">
    <property type="protein sequence ID" value="TFD97919.1"/>
    <property type="molecule type" value="Genomic_DNA"/>
</dbReference>
<protein>
    <submittedName>
        <fullName evidence="2">Uncharacterized protein</fullName>
    </submittedName>
</protein>
<accession>A0A4Y8L5J9</accession>
<dbReference type="STRING" id="1121485.GCA_000426485_02674"/>
<evidence type="ECO:0000313" key="3">
    <source>
        <dbReference type="Proteomes" id="UP000297861"/>
    </source>
</evidence>
<evidence type="ECO:0000256" key="1">
    <source>
        <dbReference type="SAM" id="Phobius"/>
    </source>
</evidence>
<keyword evidence="3" id="KW-1185">Reference proteome</keyword>
<sequence length="191" mass="22193">MNKEDNMNRDLLEKYFRNECTLEEREHVQKWLNSDSDKDIHTFSSMTEEKKVKSEIWTSVLQRIKQNRSGSISRIFVMRTAVAACASVLLILLFVNKINSGKDSLNESSPRTLQFCEKLVLTPDTDQEITFVSNCKAGNEISRTVTCKKGETYLALNFRFRNDNEIIVVSQNQFHELPHDLRIKVMRELNS</sequence>
<dbReference type="OrthoDB" id="1345370at2"/>
<dbReference type="Proteomes" id="UP000297861">
    <property type="component" value="Unassembled WGS sequence"/>
</dbReference>
<evidence type="ECO:0000313" key="2">
    <source>
        <dbReference type="EMBL" id="TFD97919.1"/>
    </source>
</evidence>